<comment type="caution">
    <text evidence="2">The sequence shown here is derived from an EMBL/GenBank/DDBJ whole genome shotgun (WGS) entry which is preliminary data.</text>
</comment>
<evidence type="ECO:0000256" key="1">
    <source>
        <dbReference type="SAM" id="MobiDB-lite"/>
    </source>
</evidence>
<evidence type="ECO:0000313" key="2">
    <source>
        <dbReference type="EMBL" id="CAF4930464.1"/>
    </source>
</evidence>
<sequence>MFEQANAFRCPHLQHLALWHSRPPDTRLPARSSYARVPPPDNPTPPTRVEPRRSSIPPYQELYARPSAVLNQQAANNHTASRGCARTGRFPP</sequence>
<keyword evidence="3" id="KW-1185">Reference proteome</keyword>
<dbReference type="Proteomes" id="UP000663880">
    <property type="component" value="Unassembled WGS sequence"/>
</dbReference>
<evidence type="ECO:0000313" key="3">
    <source>
        <dbReference type="Proteomes" id="UP000663880"/>
    </source>
</evidence>
<reference evidence="2" key="1">
    <citation type="submission" date="2021-02" db="EMBL/GenBank/DDBJ databases">
        <authorList>
            <person name="Steward A R."/>
        </authorList>
    </citation>
    <scope>NUCLEOTIDE SEQUENCE</scope>
</reference>
<dbReference type="EMBL" id="CAJOBZ010000062">
    <property type="protein sequence ID" value="CAF4930464.1"/>
    <property type="molecule type" value="Genomic_DNA"/>
</dbReference>
<protein>
    <submittedName>
        <fullName evidence="2">Uncharacterized protein</fullName>
    </submittedName>
</protein>
<proteinExistence type="predicted"/>
<feature type="compositionally biased region" description="Pro residues" evidence="1">
    <location>
        <begin position="37"/>
        <end position="48"/>
    </location>
</feature>
<feature type="region of interest" description="Disordered" evidence="1">
    <location>
        <begin position="21"/>
        <end position="54"/>
    </location>
</feature>
<gene>
    <name evidence="2" type="ORF">PMACD_LOCUS13812</name>
</gene>
<organism evidence="2 3">
    <name type="scientific">Pieris macdunnoughi</name>
    <dbReference type="NCBI Taxonomy" id="345717"/>
    <lineage>
        <taxon>Eukaryota</taxon>
        <taxon>Metazoa</taxon>
        <taxon>Ecdysozoa</taxon>
        <taxon>Arthropoda</taxon>
        <taxon>Hexapoda</taxon>
        <taxon>Insecta</taxon>
        <taxon>Pterygota</taxon>
        <taxon>Neoptera</taxon>
        <taxon>Endopterygota</taxon>
        <taxon>Lepidoptera</taxon>
        <taxon>Glossata</taxon>
        <taxon>Ditrysia</taxon>
        <taxon>Papilionoidea</taxon>
        <taxon>Pieridae</taxon>
        <taxon>Pierinae</taxon>
        <taxon>Pieris</taxon>
    </lineage>
</organism>
<accession>A0A821WPT9</accession>
<name>A0A821WPT9_9NEOP</name>
<dbReference type="AlphaFoldDB" id="A0A821WPT9"/>